<evidence type="ECO:0000259" key="3">
    <source>
        <dbReference type="Pfam" id="PF01156"/>
    </source>
</evidence>
<dbReference type="PANTHER" id="PTHR12304:SF46">
    <property type="entry name" value="INOSINE-ADENOSINE-GUANOSINE-NUCLEOSIDE HYDROLASE"/>
    <property type="match status" value="1"/>
</dbReference>
<comment type="caution">
    <text evidence="4">The sequence shown here is derived from an EMBL/GenBank/DDBJ whole genome shotgun (WGS) entry which is preliminary data.</text>
</comment>
<accession>A0A0R2JJK5</accession>
<feature type="domain" description="Inosine/uridine-preferring nucleoside hydrolase" evidence="3">
    <location>
        <begin position="4"/>
        <end position="304"/>
    </location>
</feature>
<dbReference type="InterPro" id="IPR023186">
    <property type="entry name" value="IUNH"/>
</dbReference>
<dbReference type="InterPro" id="IPR036452">
    <property type="entry name" value="Ribo_hydro-like"/>
</dbReference>
<keyword evidence="1 4" id="KW-0378">Hydrolase</keyword>
<evidence type="ECO:0000313" key="4">
    <source>
        <dbReference type="EMBL" id="KRN77439.1"/>
    </source>
</evidence>
<dbReference type="Pfam" id="PF01156">
    <property type="entry name" value="IU_nuc_hydro"/>
    <property type="match status" value="1"/>
</dbReference>
<evidence type="ECO:0000256" key="1">
    <source>
        <dbReference type="ARBA" id="ARBA00022801"/>
    </source>
</evidence>
<dbReference type="SUPFAM" id="SSF53590">
    <property type="entry name" value="Nucleoside hydrolase"/>
    <property type="match status" value="1"/>
</dbReference>
<dbReference type="GO" id="GO:0005829">
    <property type="term" value="C:cytosol"/>
    <property type="evidence" value="ECO:0007669"/>
    <property type="project" value="TreeGrafter"/>
</dbReference>
<organism evidence="4 5">
    <name type="scientific">Weissella minor</name>
    <dbReference type="NCBI Taxonomy" id="1620"/>
    <lineage>
        <taxon>Bacteria</taxon>
        <taxon>Bacillati</taxon>
        <taxon>Bacillota</taxon>
        <taxon>Bacilli</taxon>
        <taxon>Lactobacillales</taxon>
        <taxon>Lactobacillaceae</taxon>
        <taxon>Weissella</taxon>
    </lineage>
</organism>
<dbReference type="Gene3D" id="3.90.245.10">
    <property type="entry name" value="Ribonucleoside hydrolase-like"/>
    <property type="match status" value="1"/>
</dbReference>
<proteinExistence type="predicted"/>
<dbReference type="GO" id="GO:0008477">
    <property type="term" value="F:purine nucleosidase activity"/>
    <property type="evidence" value="ECO:0007669"/>
    <property type="project" value="TreeGrafter"/>
</dbReference>
<evidence type="ECO:0000313" key="5">
    <source>
        <dbReference type="Proteomes" id="UP000051673"/>
    </source>
</evidence>
<sequence>MEKVYFSHDGGVDDLTSLLMLLRLEQKGELELVGVGVVPADCYIEPAVSASQKMIQRFSKHHNLLLSQSDAKTNDPFPKEWRMQTFIVDALPILNENQGGLPELSKNSAAVDLRHLLETTHEPITLIFTGPVSDLGRVLSEKPSLIEKIKRLVVMGGTFEAGNIAEPEQDGTAEWNVFWDPTAFDIVVKSGIQIEMVGLESTRQVPLTPEIRLRWASKRQHELIDFVGQMYATVPALTHFETNSTYYLWDVLTTLYAHNPSLGKQTTKNVVVHTSGPSRGRTEEKVNGNPLQFIYDVDHDAFFDYFDSLLID</sequence>
<protein>
    <submittedName>
        <fullName evidence="4">Inosine-uridine nucleoside N-ribohydrolase</fullName>
    </submittedName>
</protein>
<dbReference type="PANTHER" id="PTHR12304">
    <property type="entry name" value="INOSINE-URIDINE PREFERRING NUCLEOSIDE HYDROLASE"/>
    <property type="match status" value="1"/>
</dbReference>
<name>A0A0R2JJK5_9LACO</name>
<dbReference type="AlphaFoldDB" id="A0A0R2JJK5"/>
<keyword evidence="2" id="KW-0326">Glycosidase</keyword>
<dbReference type="STRING" id="1620.IV67_GL001490"/>
<gene>
    <name evidence="4" type="ORF">IV67_GL001490</name>
</gene>
<evidence type="ECO:0000256" key="2">
    <source>
        <dbReference type="ARBA" id="ARBA00023295"/>
    </source>
</evidence>
<keyword evidence="5" id="KW-1185">Reference proteome</keyword>
<dbReference type="InterPro" id="IPR001910">
    <property type="entry name" value="Inosine/uridine_hydrolase_dom"/>
</dbReference>
<dbReference type="EMBL" id="JQCD01000018">
    <property type="protein sequence ID" value="KRN77439.1"/>
    <property type="molecule type" value="Genomic_DNA"/>
</dbReference>
<dbReference type="PATRIC" id="fig|1620.3.peg.1520"/>
<dbReference type="Proteomes" id="UP000051673">
    <property type="component" value="Unassembled WGS sequence"/>
</dbReference>
<dbReference type="GO" id="GO:0006152">
    <property type="term" value="P:purine nucleoside catabolic process"/>
    <property type="evidence" value="ECO:0007669"/>
    <property type="project" value="TreeGrafter"/>
</dbReference>
<reference evidence="4 5" key="1">
    <citation type="journal article" date="2015" name="Genome Announc.">
        <title>Expanding the biotechnology potential of lactobacilli through comparative genomics of 213 strains and associated genera.</title>
        <authorList>
            <person name="Sun Z."/>
            <person name="Harris H.M."/>
            <person name="McCann A."/>
            <person name="Guo C."/>
            <person name="Argimon S."/>
            <person name="Zhang W."/>
            <person name="Yang X."/>
            <person name="Jeffery I.B."/>
            <person name="Cooney J.C."/>
            <person name="Kagawa T.F."/>
            <person name="Liu W."/>
            <person name="Song Y."/>
            <person name="Salvetti E."/>
            <person name="Wrobel A."/>
            <person name="Rasinkangas P."/>
            <person name="Parkhill J."/>
            <person name="Rea M.C."/>
            <person name="O'Sullivan O."/>
            <person name="Ritari J."/>
            <person name="Douillard F.P."/>
            <person name="Paul Ross R."/>
            <person name="Yang R."/>
            <person name="Briner A.E."/>
            <person name="Felis G.E."/>
            <person name="de Vos W.M."/>
            <person name="Barrangou R."/>
            <person name="Klaenhammer T.R."/>
            <person name="Caufield P.W."/>
            <person name="Cui Y."/>
            <person name="Zhang H."/>
            <person name="O'Toole P.W."/>
        </authorList>
    </citation>
    <scope>NUCLEOTIDE SEQUENCE [LARGE SCALE GENOMIC DNA]</scope>
    <source>
        <strain evidence="4 5">DSM 20014</strain>
    </source>
</reference>